<dbReference type="RefSeq" id="WP_339599514.1">
    <property type="nucleotide sequence ID" value="NZ_JBBHLC010000032.1"/>
</dbReference>
<gene>
    <name evidence="1" type="ORF">V7S98_13005</name>
</gene>
<protein>
    <recommendedName>
        <fullName evidence="3">Capsule polysaccharide biosynthesis protein</fullName>
    </recommendedName>
</protein>
<evidence type="ECO:0000313" key="2">
    <source>
        <dbReference type="Proteomes" id="UP001380290"/>
    </source>
</evidence>
<evidence type="ECO:0000313" key="1">
    <source>
        <dbReference type="EMBL" id="MEJ5864144.1"/>
    </source>
</evidence>
<keyword evidence="2" id="KW-1185">Reference proteome</keyword>
<proteinExistence type="predicted"/>
<name>A0ABU8QU09_9PSED</name>
<dbReference type="EMBL" id="JBBHLC010000032">
    <property type="protein sequence ID" value="MEJ5864144.1"/>
    <property type="molecule type" value="Genomic_DNA"/>
</dbReference>
<evidence type="ECO:0008006" key="3">
    <source>
        <dbReference type="Google" id="ProtNLM"/>
    </source>
</evidence>
<organism evidence="1 2">
    <name type="scientific">Pseudomonas farsensis</name>
    <dbReference type="NCBI Taxonomy" id="2745492"/>
    <lineage>
        <taxon>Bacteria</taxon>
        <taxon>Pseudomonadati</taxon>
        <taxon>Pseudomonadota</taxon>
        <taxon>Gammaproteobacteria</taxon>
        <taxon>Pseudomonadales</taxon>
        <taxon>Pseudomonadaceae</taxon>
        <taxon>Pseudomonas</taxon>
    </lineage>
</organism>
<dbReference type="Proteomes" id="UP001380290">
    <property type="component" value="Unassembled WGS sequence"/>
</dbReference>
<reference evidence="1 2" key="1">
    <citation type="submission" date="2024-02" db="EMBL/GenBank/DDBJ databases">
        <title>Identification of pathogenicity and growth-promoting function of Pseudomonas putida variant.</title>
        <authorList>
            <person name="Sun J."/>
        </authorList>
    </citation>
    <scope>NUCLEOTIDE SEQUENCE [LARGE SCALE GENOMIC DNA]</scope>
    <source>
        <strain evidence="1 2">A03</strain>
    </source>
</reference>
<sequence length="477" mass="53555">MKGHDQMKGEYVVMADGTCRTVGDIRADYSVSAFQTSLFHQVCERLADASGFSGVRRKVLVNLYALKSQRVREILAVMLLLRTHDEAVQQVHVHDDIAQLLEVFALAQGRTTSMGKYGGHYIGRSAVLSVFLKAVSHRLFRLWPVTARQVCSMVRGWVDVTASMYPMQVRTAALLLYPFPYGLRRQFKFYRQCRAMGIQPRLAGLPYSLLEAAKLLFAQVALAERIVTFEAGAYERYAEELLDAGVRHIYTSDEFEAAAIALYEPLLNRGVKVLNTAHGIGLYSPYVAYSEFLGFNRVQLAFYKSRCPQLQTRLRDGKNTVLALPEISQAKSLPVAVVLLDQNFIHYGCLPEAAVLLRSRAALAEYCAQRTVPYLIKVHPNTKDTELSALAAPGAVLVRQWEALQDYRLIFLAINSTAFYDVQGHAPALIYKDDAFFPEVYFGDGLLTFNVDDLASKLDPLLDEQNWLAAARRHAER</sequence>
<comment type="caution">
    <text evidence="1">The sequence shown here is derived from an EMBL/GenBank/DDBJ whole genome shotgun (WGS) entry which is preliminary data.</text>
</comment>
<accession>A0ABU8QU09</accession>